<evidence type="ECO:0000256" key="2">
    <source>
        <dbReference type="SAM" id="Phobius"/>
    </source>
</evidence>
<evidence type="ECO:0000313" key="3">
    <source>
        <dbReference type="EMBL" id="CAK0904837.1"/>
    </source>
</evidence>
<keyword evidence="2" id="KW-1133">Transmembrane helix</keyword>
<accession>A0ABN9Y147</accession>
<feature type="transmembrane region" description="Helical" evidence="2">
    <location>
        <begin position="117"/>
        <end position="139"/>
    </location>
</feature>
<comment type="caution">
    <text evidence="3">The sequence shown here is derived from an EMBL/GenBank/DDBJ whole genome shotgun (WGS) entry which is preliminary data.</text>
</comment>
<keyword evidence="2" id="KW-0472">Membrane</keyword>
<name>A0ABN9Y147_9DINO</name>
<organism evidence="3 4">
    <name type="scientific">Prorocentrum cordatum</name>
    <dbReference type="NCBI Taxonomy" id="2364126"/>
    <lineage>
        <taxon>Eukaryota</taxon>
        <taxon>Sar</taxon>
        <taxon>Alveolata</taxon>
        <taxon>Dinophyceae</taxon>
        <taxon>Prorocentrales</taxon>
        <taxon>Prorocentraceae</taxon>
        <taxon>Prorocentrum</taxon>
    </lineage>
</organism>
<protein>
    <submittedName>
        <fullName evidence="3">Uncharacterized protein</fullName>
    </submittedName>
</protein>
<reference evidence="3" key="1">
    <citation type="submission" date="2023-10" db="EMBL/GenBank/DDBJ databases">
        <authorList>
            <person name="Chen Y."/>
            <person name="Shah S."/>
            <person name="Dougan E. K."/>
            <person name="Thang M."/>
            <person name="Chan C."/>
        </authorList>
    </citation>
    <scope>NUCLEOTIDE SEQUENCE [LARGE SCALE GENOMIC DNA]</scope>
</reference>
<feature type="compositionally biased region" description="Pro residues" evidence="1">
    <location>
        <begin position="53"/>
        <end position="65"/>
    </location>
</feature>
<keyword evidence="2" id="KW-0812">Transmembrane</keyword>
<gene>
    <name evidence="3" type="ORF">PCOR1329_LOCUS80755</name>
</gene>
<dbReference type="EMBL" id="CAUYUJ010021473">
    <property type="protein sequence ID" value="CAK0904837.1"/>
    <property type="molecule type" value="Genomic_DNA"/>
</dbReference>
<keyword evidence="4" id="KW-1185">Reference proteome</keyword>
<dbReference type="Proteomes" id="UP001189429">
    <property type="component" value="Unassembled WGS sequence"/>
</dbReference>
<evidence type="ECO:0000256" key="1">
    <source>
        <dbReference type="SAM" id="MobiDB-lite"/>
    </source>
</evidence>
<feature type="region of interest" description="Disordered" evidence="1">
    <location>
        <begin position="48"/>
        <end position="74"/>
    </location>
</feature>
<proteinExistence type="predicted"/>
<sequence>ASLREHWRLCDSLGARVACMGEALQAARLLRMPPDTIAQREAALQQGNWARHAPPPGAACGPPRPSAAGASTHGGWGARALERLLTGDATPPRGEATPVTPGLHALDGGLAFIEAQLYVPLVPLLYFVWVLVLVVLGSFDLPCRDAEVER</sequence>
<evidence type="ECO:0000313" key="4">
    <source>
        <dbReference type="Proteomes" id="UP001189429"/>
    </source>
</evidence>
<feature type="non-terminal residue" evidence="3">
    <location>
        <position position="1"/>
    </location>
</feature>